<proteinExistence type="predicted"/>
<evidence type="ECO:0000313" key="3">
    <source>
        <dbReference type="EMBL" id="OYX03563.1"/>
    </source>
</evidence>
<organism evidence="3 4">
    <name type="scientific">Caulobacter vibrioides</name>
    <name type="common">Caulobacter crescentus</name>
    <dbReference type="NCBI Taxonomy" id="155892"/>
    <lineage>
        <taxon>Bacteria</taxon>
        <taxon>Pseudomonadati</taxon>
        <taxon>Pseudomonadota</taxon>
        <taxon>Alphaproteobacteria</taxon>
        <taxon>Caulobacterales</taxon>
        <taxon>Caulobacteraceae</taxon>
        <taxon>Caulobacter</taxon>
    </lineage>
</organism>
<feature type="region of interest" description="Disordered" evidence="1">
    <location>
        <begin position="167"/>
        <end position="191"/>
    </location>
</feature>
<evidence type="ECO:0000256" key="1">
    <source>
        <dbReference type="SAM" id="MobiDB-lite"/>
    </source>
</evidence>
<reference evidence="3 4" key="1">
    <citation type="submission" date="2017-03" db="EMBL/GenBank/DDBJ databases">
        <title>Lifting the veil on microbial sulfur biogeochemistry in mining wastewaters.</title>
        <authorList>
            <person name="Kantor R.S."/>
            <person name="Colenbrander Nelson T."/>
            <person name="Marshall S."/>
            <person name="Bennett D."/>
            <person name="Apte S."/>
            <person name="Camacho D."/>
            <person name="Thomas B.C."/>
            <person name="Warren L.A."/>
            <person name="Banfield J.F."/>
        </authorList>
    </citation>
    <scope>NUCLEOTIDE SEQUENCE [LARGE SCALE GENOMIC DNA]</scope>
    <source>
        <strain evidence="3">32-67-7</strain>
    </source>
</reference>
<sequence length="191" mass="19972">MSPRRLVPALILLATLSVASAPVQSQAQVRTPPAEGPNAVSPVLILPPTLPPKLVSSYPAQDQVVAPGVLVLKVAFDQQMSPTAWNYAPADGAEPMDCVKTPRLLADQKTFVLLCRVQANRTYGVTLNAERAGGFANLGDNPAQTATLTFKVSAEAPVTTLRRAMQAASLKDDQTPVQDAPPVSAPAAGGR</sequence>
<dbReference type="Proteomes" id="UP000215616">
    <property type="component" value="Unassembled WGS sequence"/>
</dbReference>
<name>A0A258D8C5_CAUVI</name>
<comment type="caution">
    <text evidence="3">The sequence shown here is derived from an EMBL/GenBank/DDBJ whole genome shotgun (WGS) entry which is preliminary data.</text>
</comment>
<keyword evidence="2" id="KW-0732">Signal</keyword>
<evidence type="ECO:0000256" key="2">
    <source>
        <dbReference type="SAM" id="SignalP"/>
    </source>
</evidence>
<evidence type="ECO:0000313" key="4">
    <source>
        <dbReference type="Proteomes" id="UP000215616"/>
    </source>
</evidence>
<dbReference type="AlphaFoldDB" id="A0A258D8C5"/>
<accession>A0A258D8C5</accession>
<feature type="chain" id="PRO_5012265769" description="SbsA Ig-like domain-containing protein" evidence="2">
    <location>
        <begin position="28"/>
        <end position="191"/>
    </location>
</feature>
<dbReference type="EMBL" id="NCDQ01000139">
    <property type="protein sequence ID" value="OYX03563.1"/>
    <property type="molecule type" value="Genomic_DNA"/>
</dbReference>
<evidence type="ECO:0008006" key="5">
    <source>
        <dbReference type="Google" id="ProtNLM"/>
    </source>
</evidence>
<protein>
    <recommendedName>
        <fullName evidence="5">SbsA Ig-like domain-containing protein</fullName>
    </recommendedName>
</protein>
<feature type="signal peptide" evidence="2">
    <location>
        <begin position="1"/>
        <end position="27"/>
    </location>
</feature>
<gene>
    <name evidence="3" type="ORF">B7Z12_09990</name>
</gene>